<dbReference type="SUPFAM" id="SSF74731">
    <property type="entry name" value="Ribosomal protein L20"/>
    <property type="match status" value="1"/>
</dbReference>
<dbReference type="GO" id="GO:0019843">
    <property type="term" value="F:rRNA binding"/>
    <property type="evidence" value="ECO:0007669"/>
    <property type="project" value="InterPro"/>
</dbReference>
<comment type="similarity">
    <text evidence="1">Belongs to the bacterial ribosomal protein bL20 family.</text>
</comment>
<protein>
    <submittedName>
        <fullName evidence="4">Uncharacterized protein</fullName>
    </submittedName>
</protein>
<name>A0A8C8Z940_PROSS</name>
<reference evidence="4" key="2">
    <citation type="submission" date="2025-09" db="UniProtKB">
        <authorList>
            <consortium name="Ensembl"/>
        </authorList>
    </citation>
    <scope>IDENTIFICATION</scope>
</reference>
<dbReference type="GO" id="GO:0005840">
    <property type="term" value="C:ribosome"/>
    <property type="evidence" value="ECO:0007669"/>
    <property type="project" value="UniProtKB-KW"/>
</dbReference>
<evidence type="ECO:0000256" key="2">
    <source>
        <dbReference type="ARBA" id="ARBA00022980"/>
    </source>
</evidence>
<dbReference type="GO" id="GO:1990904">
    <property type="term" value="C:ribonucleoprotein complex"/>
    <property type="evidence" value="ECO:0007669"/>
    <property type="project" value="UniProtKB-KW"/>
</dbReference>
<dbReference type="GO" id="GO:0006412">
    <property type="term" value="P:translation"/>
    <property type="evidence" value="ECO:0007669"/>
    <property type="project" value="InterPro"/>
</dbReference>
<keyword evidence="3" id="KW-0687">Ribonucleoprotein</keyword>
<accession>A0A8C8Z940</accession>
<sequence>MYLKKFPSGIATETVKIWKVLKYAQHFWGRKNCYYRSAIRVVTRAFVKCTKVQRLKKRNMRSLLINQITADFQEHGLKYPVFTVNLIVRWSSIGKYLQI</sequence>
<keyword evidence="2" id="KW-0689">Ribosomal protein</keyword>
<dbReference type="GeneTree" id="ENSGT00960000192403"/>
<keyword evidence="5" id="KW-1185">Reference proteome</keyword>
<dbReference type="Proteomes" id="UP000694414">
    <property type="component" value="Unplaced"/>
</dbReference>
<evidence type="ECO:0000256" key="3">
    <source>
        <dbReference type="ARBA" id="ARBA00023274"/>
    </source>
</evidence>
<evidence type="ECO:0000313" key="5">
    <source>
        <dbReference type="Proteomes" id="UP000694414"/>
    </source>
</evidence>
<dbReference type="InterPro" id="IPR005813">
    <property type="entry name" value="Ribosomal_bL20"/>
</dbReference>
<dbReference type="Pfam" id="PF00453">
    <property type="entry name" value="Ribosomal_L20"/>
    <property type="match status" value="1"/>
</dbReference>
<reference evidence="4" key="1">
    <citation type="submission" date="2025-08" db="UniProtKB">
        <authorList>
            <consortium name="Ensembl"/>
        </authorList>
    </citation>
    <scope>IDENTIFICATION</scope>
</reference>
<evidence type="ECO:0000313" key="4">
    <source>
        <dbReference type="Ensembl" id="ENSPSMP00000013556.1"/>
    </source>
</evidence>
<proteinExistence type="inferred from homology"/>
<evidence type="ECO:0000256" key="1">
    <source>
        <dbReference type="ARBA" id="ARBA00007698"/>
    </source>
</evidence>
<dbReference type="PANTHER" id="PTHR10986">
    <property type="entry name" value="39S RIBOSOMAL PROTEIN L20"/>
    <property type="match status" value="1"/>
</dbReference>
<organism evidence="4 5">
    <name type="scientific">Prolemur simus</name>
    <name type="common">Greater bamboo lemur</name>
    <name type="synonym">Hapalemur simus</name>
    <dbReference type="NCBI Taxonomy" id="1328070"/>
    <lineage>
        <taxon>Eukaryota</taxon>
        <taxon>Metazoa</taxon>
        <taxon>Chordata</taxon>
        <taxon>Craniata</taxon>
        <taxon>Vertebrata</taxon>
        <taxon>Euteleostomi</taxon>
        <taxon>Mammalia</taxon>
        <taxon>Eutheria</taxon>
        <taxon>Euarchontoglires</taxon>
        <taxon>Primates</taxon>
        <taxon>Strepsirrhini</taxon>
        <taxon>Lemuriformes</taxon>
        <taxon>Lemuridae</taxon>
        <taxon>Prolemur</taxon>
    </lineage>
</organism>
<dbReference type="GO" id="GO:0003735">
    <property type="term" value="F:structural constituent of ribosome"/>
    <property type="evidence" value="ECO:0007669"/>
    <property type="project" value="InterPro"/>
</dbReference>
<dbReference type="InterPro" id="IPR035566">
    <property type="entry name" value="Ribosomal_protein_bL20_C"/>
</dbReference>
<dbReference type="Ensembl" id="ENSPSMT00000015771.1">
    <property type="protein sequence ID" value="ENSPSMP00000013556.1"/>
    <property type="gene ID" value="ENSPSMG00000009735.1"/>
</dbReference>
<dbReference type="AlphaFoldDB" id="A0A8C8Z940"/>